<evidence type="ECO:0000259" key="3">
    <source>
        <dbReference type="Pfam" id="PF01408"/>
    </source>
</evidence>
<evidence type="ECO:0000256" key="2">
    <source>
        <dbReference type="ARBA" id="ARBA00023002"/>
    </source>
</evidence>
<dbReference type="GO" id="GO:0016491">
    <property type="term" value="F:oxidoreductase activity"/>
    <property type="evidence" value="ECO:0007669"/>
    <property type="project" value="UniProtKB-KW"/>
</dbReference>
<name>A0A369JKX4_HYPMA</name>
<evidence type="ECO:0000313" key="6">
    <source>
        <dbReference type="Proteomes" id="UP000076154"/>
    </source>
</evidence>
<dbReference type="STRING" id="39966.A0A369JKX4"/>
<dbReference type="Pfam" id="PF02894">
    <property type="entry name" value="GFO_IDH_MocA_C"/>
    <property type="match status" value="1"/>
</dbReference>
<dbReference type="AlphaFoldDB" id="A0A369JKX4"/>
<dbReference type="Gene3D" id="3.30.360.10">
    <property type="entry name" value="Dihydrodipicolinate Reductase, domain 2"/>
    <property type="match status" value="1"/>
</dbReference>
<feature type="domain" description="Gfo/Idh/MocA-like oxidoreductase N-terminal" evidence="3">
    <location>
        <begin position="109"/>
        <end position="142"/>
    </location>
</feature>
<dbReference type="OrthoDB" id="446809at2759"/>
<sequence>MARPIKTCVLGVGLAGLTFHVPFILALPEIFTLQSVLERNPQTSGGKVHDRFGVTVKIHRSLEQVLEDPEIELVIVGTPNQTHYSFAKAALQAGKHGEEVRESGIPSLHNNSIAVLVDKPVTATVEEAKELGEIAKAKGLVLYGYQNRRWDSDFLAVKRLLALPESSPQSLGAIIEFESHFDRYRKGLKGTWKDEPLPAAGQTYDLGTHLIDQALVLFGKPTKLTAFIQNIRGVGNPEVDDTFTIHFHYPPGPTRPHPLTVILRAHILSVRSSQLRYVVRGTQGTYTKYGLDVQEDQLKVIPTPQGILQEQYGREPETIWGTLETLEPDNVTVKSSIWPSADAGQYIELFKNLGAAIRGETEPAVKWEETTAVIEMVELAHKSSREGATVSVPVL</sequence>
<comment type="caution">
    <text evidence="5">The sequence shown here is derived from an EMBL/GenBank/DDBJ whole genome shotgun (WGS) entry which is preliminary data.</text>
</comment>
<dbReference type="GO" id="GO:0000166">
    <property type="term" value="F:nucleotide binding"/>
    <property type="evidence" value="ECO:0007669"/>
    <property type="project" value="InterPro"/>
</dbReference>
<dbReference type="InParanoid" id="A0A369JKX4"/>
<keyword evidence="6" id="KW-1185">Reference proteome</keyword>
<keyword evidence="2" id="KW-0560">Oxidoreductase</keyword>
<comment type="similarity">
    <text evidence="1">Belongs to the Gfo/Idh/MocA family.</text>
</comment>
<dbReference type="InterPro" id="IPR000683">
    <property type="entry name" value="Gfo/Idh/MocA-like_OxRdtase_N"/>
</dbReference>
<dbReference type="InterPro" id="IPR036291">
    <property type="entry name" value="NAD(P)-bd_dom_sf"/>
</dbReference>
<dbReference type="PANTHER" id="PTHR43708:SF5">
    <property type="entry name" value="CONSERVED EXPRESSED OXIDOREDUCTASE (EUROFUNG)-RELATED"/>
    <property type="match status" value="1"/>
</dbReference>
<organism evidence="5 6">
    <name type="scientific">Hypsizygus marmoreus</name>
    <name type="common">White beech mushroom</name>
    <name type="synonym">Agaricus marmoreus</name>
    <dbReference type="NCBI Taxonomy" id="39966"/>
    <lineage>
        <taxon>Eukaryota</taxon>
        <taxon>Fungi</taxon>
        <taxon>Dikarya</taxon>
        <taxon>Basidiomycota</taxon>
        <taxon>Agaricomycotina</taxon>
        <taxon>Agaricomycetes</taxon>
        <taxon>Agaricomycetidae</taxon>
        <taxon>Agaricales</taxon>
        <taxon>Tricholomatineae</taxon>
        <taxon>Lyophyllaceae</taxon>
        <taxon>Hypsizygus</taxon>
    </lineage>
</organism>
<dbReference type="Proteomes" id="UP000076154">
    <property type="component" value="Unassembled WGS sequence"/>
</dbReference>
<dbReference type="FunCoup" id="A0A369JKX4">
    <property type="interactions" value="21"/>
</dbReference>
<feature type="domain" description="Gfo/Idh/MocA-like oxidoreductase C-terminal" evidence="4">
    <location>
        <begin position="170"/>
        <end position="392"/>
    </location>
</feature>
<evidence type="ECO:0000313" key="5">
    <source>
        <dbReference type="EMBL" id="RDB22861.1"/>
    </source>
</evidence>
<gene>
    <name evidence="5" type="ORF">Hypma_010345</name>
</gene>
<reference evidence="5" key="1">
    <citation type="submission" date="2018-04" db="EMBL/GenBank/DDBJ databases">
        <title>Whole genome sequencing of Hypsizygus marmoreus.</title>
        <authorList>
            <person name="Choi I.-G."/>
            <person name="Min B."/>
            <person name="Kim J.-G."/>
            <person name="Kim S."/>
            <person name="Oh Y.-L."/>
            <person name="Kong W.-S."/>
            <person name="Park H."/>
            <person name="Jeong J."/>
            <person name="Song E.-S."/>
        </authorList>
    </citation>
    <scope>NUCLEOTIDE SEQUENCE [LARGE SCALE GENOMIC DNA]</scope>
    <source>
        <strain evidence="5">51987-8</strain>
    </source>
</reference>
<proteinExistence type="inferred from homology"/>
<dbReference type="PANTHER" id="PTHR43708">
    <property type="entry name" value="CONSERVED EXPRESSED OXIDOREDUCTASE (EUROFUNG)"/>
    <property type="match status" value="1"/>
</dbReference>
<evidence type="ECO:0000256" key="1">
    <source>
        <dbReference type="ARBA" id="ARBA00010928"/>
    </source>
</evidence>
<dbReference type="EMBL" id="LUEZ02000049">
    <property type="protein sequence ID" value="RDB22861.1"/>
    <property type="molecule type" value="Genomic_DNA"/>
</dbReference>
<dbReference type="InterPro" id="IPR004104">
    <property type="entry name" value="Gfo/Idh/MocA-like_OxRdtase_C"/>
</dbReference>
<dbReference type="SUPFAM" id="SSF51735">
    <property type="entry name" value="NAD(P)-binding Rossmann-fold domains"/>
    <property type="match status" value="1"/>
</dbReference>
<feature type="domain" description="Gfo/Idh/MocA-like oxidoreductase N-terminal" evidence="3">
    <location>
        <begin position="6"/>
        <end position="96"/>
    </location>
</feature>
<dbReference type="Pfam" id="PF01408">
    <property type="entry name" value="GFO_IDH_MocA"/>
    <property type="match status" value="2"/>
</dbReference>
<protein>
    <submittedName>
        <fullName evidence="5">Oxidoreductase C26H5.09c</fullName>
    </submittedName>
</protein>
<accession>A0A369JKX4</accession>
<dbReference type="Gene3D" id="3.40.50.720">
    <property type="entry name" value="NAD(P)-binding Rossmann-like Domain"/>
    <property type="match status" value="1"/>
</dbReference>
<dbReference type="InterPro" id="IPR051317">
    <property type="entry name" value="Gfo/Idh/MocA_oxidoreduct"/>
</dbReference>
<evidence type="ECO:0000259" key="4">
    <source>
        <dbReference type="Pfam" id="PF02894"/>
    </source>
</evidence>